<accession>A0A0A6VD35</accession>
<dbReference type="STRING" id="363870.NG54_09380"/>
<proteinExistence type="inferred from homology"/>
<evidence type="ECO:0000256" key="4">
    <source>
        <dbReference type="ARBA" id="ARBA00022989"/>
    </source>
</evidence>
<dbReference type="InterPro" id="IPR003691">
    <property type="entry name" value="FluC"/>
</dbReference>
<keyword evidence="6 10" id="KW-0407">Ion channel</keyword>
<evidence type="ECO:0000256" key="7">
    <source>
        <dbReference type="ARBA" id="ARBA00035120"/>
    </source>
</evidence>
<keyword evidence="14" id="KW-1185">Reference proteome</keyword>
<keyword evidence="4 10" id="KW-1133">Transmembrane helix</keyword>
<dbReference type="AlphaFoldDB" id="A0A0A6VD35"/>
<reference evidence="12 14" key="2">
    <citation type="submission" date="2020-02" db="EMBL/GenBank/DDBJ databases">
        <authorList>
            <person name="Feng H."/>
        </authorList>
    </citation>
    <scope>NUCLEOTIDE SEQUENCE [LARGE SCALE GENOMIC DNA]</scope>
    <source>
        <strain evidence="12 14">Gsoil 114</strain>
    </source>
</reference>
<comment type="function">
    <text evidence="9 10">Fluoride-specific ion channel. Important for reducing fluoride concentration in the cell, thus reducing its toxicity.</text>
</comment>
<feature type="transmembrane region" description="Helical" evidence="10">
    <location>
        <begin position="65"/>
        <end position="85"/>
    </location>
</feature>
<gene>
    <name evidence="10 12" type="primary">crcB</name>
    <name evidence="10" type="synonym">fluC</name>
    <name evidence="12" type="ORF">G4D61_03650</name>
    <name evidence="11" type="ORF">NG54_09380</name>
</gene>
<dbReference type="GO" id="GO:0005886">
    <property type="term" value="C:plasma membrane"/>
    <property type="evidence" value="ECO:0007669"/>
    <property type="project" value="UniProtKB-SubCell"/>
</dbReference>
<feature type="transmembrane region" description="Helical" evidence="10">
    <location>
        <begin position="5"/>
        <end position="26"/>
    </location>
</feature>
<evidence type="ECO:0000313" key="13">
    <source>
        <dbReference type="Proteomes" id="UP000030588"/>
    </source>
</evidence>
<keyword evidence="10" id="KW-0479">Metal-binding</keyword>
<evidence type="ECO:0000256" key="8">
    <source>
        <dbReference type="ARBA" id="ARBA00035585"/>
    </source>
</evidence>
<dbReference type="Proteomes" id="UP000476934">
    <property type="component" value="Unassembled WGS sequence"/>
</dbReference>
<keyword evidence="10" id="KW-0406">Ion transport</keyword>
<dbReference type="RefSeq" id="WP_025728856.1">
    <property type="nucleotide sequence ID" value="NZ_JAAIWK010000003.1"/>
</dbReference>
<comment type="similarity">
    <text evidence="7 10">Belongs to the fluoride channel Fluc/FEX (TC 1.A.43) family.</text>
</comment>
<dbReference type="PANTHER" id="PTHR28259">
    <property type="entry name" value="FLUORIDE EXPORT PROTEIN 1-RELATED"/>
    <property type="match status" value="1"/>
</dbReference>
<keyword evidence="5 10" id="KW-0472">Membrane</keyword>
<evidence type="ECO:0000256" key="1">
    <source>
        <dbReference type="ARBA" id="ARBA00004651"/>
    </source>
</evidence>
<evidence type="ECO:0000256" key="3">
    <source>
        <dbReference type="ARBA" id="ARBA00022692"/>
    </source>
</evidence>
<comment type="caution">
    <text evidence="11">The sequence shown here is derived from an EMBL/GenBank/DDBJ whole genome shotgun (WGS) entry which is preliminary data.</text>
</comment>
<dbReference type="Pfam" id="PF02537">
    <property type="entry name" value="CRCB"/>
    <property type="match status" value="1"/>
</dbReference>
<dbReference type="NCBIfam" id="TIGR00494">
    <property type="entry name" value="crcB"/>
    <property type="match status" value="1"/>
</dbReference>
<evidence type="ECO:0000256" key="5">
    <source>
        <dbReference type="ARBA" id="ARBA00023136"/>
    </source>
</evidence>
<protein>
    <recommendedName>
        <fullName evidence="10">Fluoride-specific ion channel FluC</fullName>
    </recommendedName>
</protein>
<keyword evidence="10" id="KW-0813">Transport</keyword>
<sequence>MALTYLFVGIGGVIGAILRYTVGLLFQHIWNGAFPLPTLTINLIGCFILGWLTSYAGRRNILPPYVMTGITTGIIGSFTTFSTFSVETVQLFQSSQWLLAMLYLALSCILGLAFASIGYTLGKKDKQRGISK</sequence>
<organism evidence="11 13">
    <name type="scientific">Heyndrickxia ginsengihumi</name>
    <dbReference type="NCBI Taxonomy" id="363870"/>
    <lineage>
        <taxon>Bacteria</taxon>
        <taxon>Bacillati</taxon>
        <taxon>Bacillota</taxon>
        <taxon>Bacilli</taxon>
        <taxon>Bacillales</taxon>
        <taxon>Bacillaceae</taxon>
        <taxon>Heyndrickxia</taxon>
    </lineage>
</organism>
<reference evidence="12 14" key="3">
    <citation type="submission" date="2020-03" db="EMBL/GenBank/DDBJ databases">
        <title>Bacillus aquiflavi sp. nov., isolated from yellow water of strong flavor Chinese baijiu in Yibin region of China.</title>
        <authorList>
            <person name="Xie J."/>
        </authorList>
    </citation>
    <scope>NUCLEOTIDE SEQUENCE [LARGE SCALE GENOMIC DNA]</scope>
    <source>
        <strain evidence="12 14">Gsoil 114</strain>
    </source>
</reference>
<dbReference type="GO" id="GO:0140114">
    <property type="term" value="P:cellular detoxification of fluoride"/>
    <property type="evidence" value="ECO:0007669"/>
    <property type="project" value="UniProtKB-UniRule"/>
</dbReference>
<comment type="catalytic activity">
    <reaction evidence="8">
        <text>fluoride(in) = fluoride(out)</text>
        <dbReference type="Rhea" id="RHEA:76159"/>
        <dbReference type="ChEBI" id="CHEBI:17051"/>
    </reaction>
    <physiologicalReaction direction="left-to-right" evidence="8">
        <dbReference type="Rhea" id="RHEA:76160"/>
    </physiologicalReaction>
</comment>
<evidence type="ECO:0000313" key="12">
    <source>
        <dbReference type="EMBL" id="NEY19064.1"/>
    </source>
</evidence>
<keyword evidence="3 10" id="KW-0812">Transmembrane</keyword>
<feature type="transmembrane region" description="Helical" evidence="10">
    <location>
        <begin position="32"/>
        <end position="53"/>
    </location>
</feature>
<dbReference type="EMBL" id="JAAIWK010000003">
    <property type="protein sequence ID" value="NEY19064.1"/>
    <property type="molecule type" value="Genomic_DNA"/>
</dbReference>
<dbReference type="EMBL" id="JRUN01000024">
    <property type="protein sequence ID" value="KHD85388.1"/>
    <property type="molecule type" value="Genomic_DNA"/>
</dbReference>
<dbReference type="HAMAP" id="MF_00454">
    <property type="entry name" value="FluC"/>
    <property type="match status" value="1"/>
</dbReference>
<dbReference type="PANTHER" id="PTHR28259:SF1">
    <property type="entry name" value="FLUORIDE EXPORT PROTEIN 1-RELATED"/>
    <property type="match status" value="1"/>
</dbReference>
<comment type="subcellular location">
    <subcellularLocation>
        <location evidence="1 10">Cell membrane</location>
        <topology evidence="1 10">Multi-pass membrane protein</topology>
    </subcellularLocation>
</comment>
<evidence type="ECO:0000256" key="10">
    <source>
        <dbReference type="HAMAP-Rule" id="MF_00454"/>
    </source>
</evidence>
<evidence type="ECO:0000256" key="9">
    <source>
        <dbReference type="ARBA" id="ARBA00049940"/>
    </source>
</evidence>
<name>A0A0A6VD35_9BACI</name>
<dbReference type="GO" id="GO:0046872">
    <property type="term" value="F:metal ion binding"/>
    <property type="evidence" value="ECO:0007669"/>
    <property type="project" value="UniProtKB-KW"/>
</dbReference>
<keyword evidence="10" id="KW-0915">Sodium</keyword>
<evidence type="ECO:0000256" key="2">
    <source>
        <dbReference type="ARBA" id="ARBA00022475"/>
    </source>
</evidence>
<comment type="activity regulation">
    <text evidence="10">Na(+) is not transported, but it plays an essential structural role and its presence is essential for fluoride channel function.</text>
</comment>
<evidence type="ECO:0000256" key="6">
    <source>
        <dbReference type="ARBA" id="ARBA00023303"/>
    </source>
</evidence>
<dbReference type="Proteomes" id="UP000030588">
    <property type="component" value="Unassembled WGS sequence"/>
</dbReference>
<dbReference type="GO" id="GO:0062054">
    <property type="term" value="F:fluoride channel activity"/>
    <property type="evidence" value="ECO:0007669"/>
    <property type="project" value="UniProtKB-UniRule"/>
</dbReference>
<dbReference type="OrthoDB" id="9799631at2"/>
<evidence type="ECO:0000313" key="14">
    <source>
        <dbReference type="Proteomes" id="UP000476934"/>
    </source>
</evidence>
<keyword evidence="2 10" id="KW-1003">Cell membrane</keyword>
<evidence type="ECO:0000313" key="11">
    <source>
        <dbReference type="EMBL" id="KHD85388.1"/>
    </source>
</evidence>
<feature type="transmembrane region" description="Helical" evidence="10">
    <location>
        <begin position="97"/>
        <end position="122"/>
    </location>
</feature>
<feature type="binding site" evidence="10">
    <location>
        <position position="79"/>
    </location>
    <ligand>
        <name>Na(+)</name>
        <dbReference type="ChEBI" id="CHEBI:29101"/>
        <note>structural</note>
    </ligand>
</feature>
<feature type="binding site" evidence="10">
    <location>
        <position position="76"/>
    </location>
    <ligand>
        <name>Na(+)</name>
        <dbReference type="ChEBI" id="CHEBI:29101"/>
        <note>structural</note>
    </ligand>
</feature>
<reference evidence="11 13" key="1">
    <citation type="submission" date="2014-10" db="EMBL/GenBank/DDBJ databases">
        <title>Draft genome of phytase producing Bacillus ginsengihumi strain M2.11.</title>
        <authorList>
            <person name="Toymentseva A."/>
            <person name="Boulygina E.A."/>
            <person name="Kazakov S.V."/>
            <person name="Kayumov I."/>
            <person name="Suleimanova A.D."/>
            <person name="Mardanova A.M."/>
            <person name="Maria S.N."/>
            <person name="Sergey M.Y."/>
            <person name="Sharipova M.R."/>
        </authorList>
    </citation>
    <scope>NUCLEOTIDE SEQUENCE [LARGE SCALE GENOMIC DNA]</scope>
    <source>
        <strain evidence="11 13">M2.11</strain>
    </source>
</reference>